<feature type="transmembrane region" description="Helical" evidence="2">
    <location>
        <begin position="510"/>
        <end position="527"/>
    </location>
</feature>
<reference evidence="3" key="1">
    <citation type="journal article" date="2023" name="G3 (Bethesda)">
        <title>Whole genome assemblies of Zophobas morio and Tenebrio molitor.</title>
        <authorList>
            <person name="Kaur S."/>
            <person name="Stinson S.A."/>
            <person name="diCenzo G.C."/>
        </authorList>
    </citation>
    <scope>NUCLEOTIDE SEQUENCE</scope>
    <source>
        <strain evidence="3">QUZm001</strain>
    </source>
</reference>
<evidence type="ECO:0000313" key="4">
    <source>
        <dbReference type="Proteomes" id="UP001168821"/>
    </source>
</evidence>
<feature type="compositionally biased region" description="Acidic residues" evidence="1">
    <location>
        <begin position="341"/>
        <end position="350"/>
    </location>
</feature>
<feature type="transmembrane region" description="Helical" evidence="2">
    <location>
        <begin position="483"/>
        <end position="501"/>
    </location>
</feature>
<dbReference type="Gene3D" id="1.20.1250.20">
    <property type="entry name" value="MFS general substrate transporter like domains"/>
    <property type="match status" value="1"/>
</dbReference>
<dbReference type="InterPro" id="IPR036259">
    <property type="entry name" value="MFS_trans_sf"/>
</dbReference>
<comment type="caution">
    <text evidence="3">The sequence shown here is derived from an EMBL/GenBank/DDBJ whole genome shotgun (WGS) entry which is preliminary data.</text>
</comment>
<evidence type="ECO:0000313" key="3">
    <source>
        <dbReference type="EMBL" id="KAJ3648298.1"/>
    </source>
</evidence>
<dbReference type="EMBL" id="JALNTZ010000006">
    <property type="protein sequence ID" value="KAJ3648298.1"/>
    <property type="molecule type" value="Genomic_DNA"/>
</dbReference>
<feature type="transmembrane region" description="Helical" evidence="2">
    <location>
        <begin position="41"/>
        <end position="69"/>
    </location>
</feature>
<feature type="transmembrane region" description="Helical" evidence="2">
    <location>
        <begin position="533"/>
        <end position="549"/>
    </location>
</feature>
<feature type="transmembrane region" description="Helical" evidence="2">
    <location>
        <begin position="442"/>
        <end position="463"/>
    </location>
</feature>
<evidence type="ECO:0000256" key="1">
    <source>
        <dbReference type="SAM" id="MobiDB-lite"/>
    </source>
</evidence>
<dbReference type="InterPro" id="IPR050327">
    <property type="entry name" value="Proton-linked_MCT"/>
</dbReference>
<dbReference type="Proteomes" id="UP001168821">
    <property type="component" value="Unassembled WGS sequence"/>
</dbReference>
<keyword evidence="2" id="KW-0812">Transmembrane</keyword>
<feature type="transmembrane region" description="Helical" evidence="2">
    <location>
        <begin position="596"/>
        <end position="614"/>
    </location>
</feature>
<evidence type="ECO:0000256" key="2">
    <source>
        <dbReference type="SAM" id="Phobius"/>
    </source>
</evidence>
<feature type="transmembrane region" description="Helical" evidence="2">
    <location>
        <begin position="570"/>
        <end position="590"/>
    </location>
</feature>
<dbReference type="PANTHER" id="PTHR11360">
    <property type="entry name" value="MONOCARBOXYLATE TRANSPORTER"/>
    <property type="match status" value="1"/>
</dbReference>
<feature type="transmembrane region" description="Helical" evidence="2">
    <location>
        <begin position="212"/>
        <end position="230"/>
    </location>
</feature>
<gene>
    <name evidence="3" type="ORF">Zmor_020111</name>
</gene>
<dbReference type="PANTHER" id="PTHR11360:SF299">
    <property type="entry name" value="GEM-1"/>
    <property type="match status" value="1"/>
</dbReference>
<organism evidence="3 4">
    <name type="scientific">Zophobas morio</name>
    <dbReference type="NCBI Taxonomy" id="2755281"/>
    <lineage>
        <taxon>Eukaryota</taxon>
        <taxon>Metazoa</taxon>
        <taxon>Ecdysozoa</taxon>
        <taxon>Arthropoda</taxon>
        <taxon>Hexapoda</taxon>
        <taxon>Insecta</taxon>
        <taxon>Pterygota</taxon>
        <taxon>Neoptera</taxon>
        <taxon>Endopterygota</taxon>
        <taxon>Coleoptera</taxon>
        <taxon>Polyphaga</taxon>
        <taxon>Cucujiformia</taxon>
        <taxon>Tenebrionidae</taxon>
        <taxon>Zophobas</taxon>
    </lineage>
</organism>
<feature type="transmembrane region" description="Helical" evidence="2">
    <location>
        <begin position="145"/>
        <end position="166"/>
    </location>
</feature>
<feature type="region of interest" description="Disordered" evidence="1">
    <location>
        <begin position="270"/>
        <end position="297"/>
    </location>
</feature>
<feature type="transmembrane region" description="Helical" evidence="2">
    <location>
        <begin position="178"/>
        <end position="200"/>
    </location>
</feature>
<feature type="transmembrane region" description="Helical" evidence="2">
    <location>
        <begin position="119"/>
        <end position="139"/>
    </location>
</feature>
<dbReference type="SUPFAM" id="SSF103473">
    <property type="entry name" value="MFS general substrate transporter"/>
    <property type="match status" value="1"/>
</dbReference>
<name>A0AA38I0X3_9CUCU</name>
<keyword evidence="2" id="KW-0472">Membrane</keyword>
<accession>A0AA38I0X3</accession>
<keyword evidence="4" id="KW-1185">Reference proteome</keyword>
<sequence length="620" mass="70623">MNNNDENRHGDNRRENLHVLSIDEVVSTQPELGPSVPDGGFGWIVFIATLFFQALLPCLIVNFGIFLAFTKLEKGTGDDKNIVLWDDSILYVPLFFAISRLFFDSCVRTLTSSATSPRLISVVGTCLTCAGLLFMWMGMTANKDYWLFAPAGLLSGLGSSIALIQCETLVAQYFRQKLSILNQISHFFSIMGFLIAPIVLGHHILNTTLTQVLLWYQAIILQGLIASLFFRKPQYLKSKNRSKPYQFVLSNPDDEEDILSKNSRELQIKRQTSTETRVSKIPIGPQPSTSSTKTTSTIVSDELIQVQEDHYGSTQNQAKNWVDFEGNDEDIKYAKLNEWEVFDDDDDDEDKTPKKQQWERFQDDGPPSPRIVNDLSLAEETNTQSANKRPSPLFADFPVNNNDTYAYDDEIVTDTTNANVFVPAVVNSGNFKRQMDVLKEATFYKSLLTMVANTYSSFVFFSLFPSYLYVQAEFVNIRHMSQLVGILSIVNLIFLCIVYWFKIDQKKRAICFWIFYWIGSVGYFMIADFTHEYLLLIGGVQIILSTVALEYTAKPLLRIPVRGGTSNENFLLCFFSSLALLLFVFIDISFKTCFRLVAVLHFFTGSLWLANFFYKKLRVR</sequence>
<dbReference type="AlphaFoldDB" id="A0AA38I0X3"/>
<keyword evidence="2" id="KW-1133">Transmembrane helix</keyword>
<feature type="compositionally biased region" description="Basic and acidic residues" evidence="1">
    <location>
        <begin position="351"/>
        <end position="363"/>
    </location>
</feature>
<feature type="region of interest" description="Disordered" evidence="1">
    <location>
        <begin position="341"/>
        <end position="371"/>
    </location>
</feature>
<proteinExistence type="predicted"/>
<dbReference type="GO" id="GO:0008028">
    <property type="term" value="F:monocarboxylic acid transmembrane transporter activity"/>
    <property type="evidence" value="ECO:0007669"/>
    <property type="project" value="TreeGrafter"/>
</dbReference>
<protein>
    <submittedName>
        <fullName evidence="3">Uncharacterized protein</fullName>
    </submittedName>
</protein>
<feature type="compositionally biased region" description="Low complexity" evidence="1">
    <location>
        <begin position="288"/>
        <end position="297"/>
    </location>
</feature>